<feature type="domain" description="3CxxC-type" evidence="8">
    <location>
        <begin position="46"/>
        <end position="154"/>
    </location>
</feature>
<dbReference type="SMART" id="SM01328">
    <property type="entry name" value="zf-3CxxC"/>
    <property type="match status" value="1"/>
</dbReference>
<comment type="subcellular location">
    <subcellularLocation>
        <location evidence="1">Membrane</location>
        <topology evidence="1">Single-pass membrane protein</topology>
    </subcellularLocation>
</comment>
<evidence type="ECO:0000256" key="7">
    <source>
        <dbReference type="ARBA" id="ARBA00023136"/>
    </source>
</evidence>
<dbReference type="AlphaFoldDB" id="A0A3B5A607"/>
<protein>
    <submittedName>
        <fullName evidence="9 11">Receptor-transporting protein 3-like</fullName>
    </submittedName>
</protein>
<evidence type="ECO:0000313" key="9">
    <source>
        <dbReference type="Ensembl" id="ENSSPAP00000015746.1"/>
    </source>
</evidence>
<keyword evidence="2" id="KW-0812">Transmembrane</keyword>
<keyword evidence="7" id="KW-0472">Membrane</keyword>
<name>A0A3B5A607_9TELE</name>
<keyword evidence="3" id="KW-0479">Metal-binding</keyword>
<evidence type="ECO:0000256" key="6">
    <source>
        <dbReference type="ARBA" id="ARBA00022989"/>
    </source>
</evidence>
<dbReference type="GO" id="GO:0051205">
    <property type="term" value="P:protein insertion into membrane"/>
    <property type="evidence" value="ECO:0007669"/>
    <property type="project" value="TreeGrafter"/>
</dbReference>
<evidence type="ECO:0000313" key="11">
    <source>
        <dbReference type="RefSeq" id="XP_008289920.1"/>
    </source>
</evidence>
<evidence type="ECO:0000256" key="5">
    <source>
        <dbReference type="ARBA" id="ARBA00022833"/>
    </source>
</evidence>
<dbReference type="Pfam" id="PF13695">
    <property type="entry name" value="Zn_ribbon_3CxxC"/>
    <property type="match status" value="1"/>
</dbReference>
<dbReference type="InterPro" id="IPR026096">
    <property type="entry name" value="R-trans_p"/>
</dbReference>
<dbReference type="GO" id="GO:0016020">
    <property type="term" value="C:membrane"/>
    <property type="evidence" value="ECO:0007669"/>
    <property type="project" value="UniProtKB-SubCell"/>
</dbReference>
<sequence length="159" mass="18537">MASPDWIREFQLRAKSLREGHSWRLEFDGNIVPNQPNPGWKKYIRNTSARFKCSECGRSWPSNWVTFIFHMRLADRNGTVKVRSLRQNCKNCYDAPMEEPSVSTDNIGILMENLMEKIRIKCYHEDLGEKNRPARSLDVQSPHEPSHCEACRLGICTRI</sequence>
<dbReference type="Ensembl" id="ENSSPAT00000016002.1">
    <property type="protein sequence ID" value="ENSSPAP00000015746.1"/>
    <property type="gene ID" value="ENSSPAG00000011884.1"/>
</dbReference>
<dbReference type="InterPro" id="IPR027377">
    <property type="entry name" value="ZAR1/RTP1-5-like_Znf-3CxxC"/>
</dbReference>
<reference evidence="9" key="1">
    <citation type="submission" date="2023-09" db="UniProtKB">
        <authorList>
            <consortium name="Ensembl"/>
        </authorList>
    </citation>
    <scope>IDENTIFICATION</scope>
</reference>
<dbReference type="GO" id="GO:0031849">
    <property type="term" value="F:olfactory receptor binding"/>
    <property type="evidence" value="ECO:0007669"/>
    <property type="project" value="TreeGrafter"/>
</dbReference>
<reference evidence="11" key="2">
    <citation type="submission" date="2025-04" db="UniProtKB">
        <authorList>
            <consortium name="RefSeq"/>
        </authorList>
    </citation>
    <scope>IDENTIFICATION</scope>
</reference>
<evidence type="ECO:0000313" key="10">
    <source>
        <dbReference type="Proteomes" id="UP000694891"/>
    </source>
</evidence>
<dbReference type="Proteomes" id="UP000694891">
    <property type="component" value="Unplaced"/>
</dbReference>
<dbReference type="GeneID" id="103364549"/>
<evidence type="ECO:0000256" key="3">
    <source>
        <dbReference type="ARBA" id="ARBA00022723"/>
    </source>
</evidence>
<organism evidence="9">
    <name type="scientific">Stegastes partitus</name>
    <name type="common">bicolor damselfish</name>
    <dbReference type="NCBI Taxonomy" id="144197"/>
    <lineage>
        <taxon>Eukaryota</taxon>
        <taxon>Metazoa</taxon>
        <taxon>Chordata</taxon>
        <taxon>Craniata</taxon>
        <taxon>Vertebrata</taxon>
        <taxon>Euteleostomi</taxon>
        <taxon>Actinopterygii</taxon>
        <taxon>Neopterygii</taxon>
        <taxon>Teleostei</taxon>
        <taxon>Neoteleostei</taxon>
        <taxon>Acanthomorphata</taxon>
        <taxon>Ovalentaria</taxon>
        <taxon>Pomacentridae</taxon>
        <taxon>Stegastes</taxon>
    </lineage>
</organism>
<dbReference type="PANTHER" id="PTHR14402">
    <property type="entry name" value="RECEPTOR TRANSPORTING PROTEIN"/>
    <property type="match status" value="1"/>
</dbReference>
<evidence type="ECO:0000256" key="2">
    <source>
        <dbReference type="ARBA" id="ARBA00022692"/>
    </source>
</evidence>
<keyword evidence="6" id="KW-1133">Transmembrane helix</keyword>
<dbReference type="GO" id="GO:0008270">
    <property type="term" value="F:zinc ion binding"/>
    <property type="evidence" value="ECO:0007669"/>
    <property type="project" value="UniProtKB-KW"/>
</dbReference>
<evidence type="ECO:0000256" key="4">
    <source>
        <dbReference type="ARBA" id="ARBA00022771"/>
    </source>
</evidence>
<dbReference type="GeneTree" id="ENSGT00940000164175"/>
<dbReference type="GO" id="GO:0006612">
    <property type="term" value="P:protein targeting to membrane"/>
    <property type="evidence" value="ECO:0007669"/>
    <property type="project" value="TreeGrafter"/>
</dbReference>
<dbReference type="STRING" id="144197.ENSSPAP00000015746"/>
<dbReference type="PANTHER" id="PTHR14402:SF8">
    <property type="entry name" value="RECEPTOR-TRANSPORTING PROTEIN 4"/>
    <property type="match status" value="1"/>
</dbReference>
<keyword evidence="4" id="KW-0863">Zinc-finger</keyword>
<accession>A0A3B5A607</accession>
<keyword evidence="10" id="KW-1185">Reference proteome</keyword>
<keyword evidence="5" id="KW-0862">Zinc</keyword>
<gene>
    <name evidence="11" type="primary">LOC103364549</name>
</gene>
<dbReference type="RefSeq" id="XP_008289920.1">
    <property type="nucleotide sequence ID" value="XM_008291698.1"/>
</dbReference>
<evidence type="ECO:0000259" key="8">
    <source>
        <dbReference type="SMART" id="SM01328"/>
    </source>
</evidence>
<evidence type="ECO:0000256" key="1">
    <source>
        <dbReference type="ARBA" id="ARBA00004167"/>
    </source>
</evidence>
<proteinExistence type="predicted"/>
<dbReference type="OrthoDB" id="8121437at2759"/>